<gene>
    <name evidence="1" type="ORF">PR017_13195</name>
</gene>
<dbReference type="KEGG" id="rtu:PR017_13195"/>
<sequence length="59" mass="6751">MSEDKSTHLVSVLKTMIRDHGMPRSLDEITDPDFRSMAVAHIDEFDEARDECESDLTLN</sequence>
<proteinExistence type="predicted"/>
<evidence type="ECO:0000313" key="1">
    <source>
        <dbReference type="EMBL" id="WFR94764.1"/>
    </source>
</evidence>
<organism evidence="1 2">
    <name type="scientific">Rhizobium tumorigenes</name>
    <dbReference type="NCBI Taxonomy" id="2041385"/>
    <lineage>
        <taxon>Bacteria</taxon>
        <taxon>Pseudomonadati</taxon>
        <taxon>Pseudomonadota</taxon>
        <taxon>Alphaproteobacteria</taxon>
        <taxon>Hyphomicrobiales</taxon>
        <taxon>Rhizobiaceae</taxon>
        <taxon>Rhizobium/Agrobacterium group</taxon>
        <taxon>Rhizobium</taxon>
    </lineage>
</organism>
<accession>A0AAF1KVR7</accession>
<dbReference type="EMBL" id="CP117255">
    <property type="protein sequence ID" value="WFR94764.1"/>
    <property type="molecule type" value="Genomic_DNA"/>
</dbReference>
<reference evidence="2" key="2">
    <citation type="journal article" date="2023" name="MicrobiologyOpen">
        <title>Genomics of the tumorigenes clade of the family Rhizobiaceae and description of Rhizobium rhododendri sp. nov.</title>
        <authorList>
            <person name="Kuzmanovic N."/>
            <person name="diCenzo G.C."/>
            <person name="Bunk B."/>
            <person name="Sproeer C."/>
            <person name="Fruehling A."/>
            <person name="Neumann-Schaal M."/>
            <person name="Overmann J."/>
            <person name="Smalla K."/>
        </authorList>
    </citation>
    <scope>NUCLEOTIDE SEQUENCE [LARGE SCALE GENOMIC DNA]</scope>
    <source>
        <strain evidence="2">1078</strain>
    </source>
</reference>
<dbReference type="Proteomes" id="UP000249499">
    <property type="component" value="Chromosome"/>
</dbReference>
<protein>
    <submittedName>
        <fullName evidence="1">Uncharacterized protein</fullName>
    </submittedName>
</protein>
<keyword evidence="2" id="KW-1185">Reference proteome</keyword>
<dbReference type="AlphaFoldDB" id="A0AAF1KVR7"/>
<evidence type="ECO:0000313" key="2">
    <source>
        <dbReference type="Proteomes" id="UP000249499"/>
    </source>
</evidence>
<reference evidence="1 2" key="1">
    <citation type="journal article" date="2018" name="Sci. Rep.">
        <title>Rhizobium tumorigenes sp. nov., a novel plant tumorigenic bacterium isolated from cane gall tumors on thornless blackberry.</title>
        <authorList>
            <person name="Kuzmanovi N."/>
            <person name="Smalla K."/>
            <person name="Gronow S."/>
            <person name="PuBawska J."/>
        </authorList>
    </citation>
    <scope>NUCLEOTIDE SEQUENCE [LARGE SCALE GENOMIC DNA]</scope>
    <source>
        <strain evidence="1 2">1078</strain>
    </source>
</reference>
<name>A0AAF1KVR7_9HYPH</name>
<dbReference type="RefSeq" id="WP_111220881.1">
    <property type="nucleotide sequence ID" value="NZ_CP117255.1"/>
</dbReference>